<accession>A0A1J5QT31</accession>
<keyword evidence="1" id="KW-0472">Membrane</keyword>
<protein>
    <submittedName>
        <fullName evidence="2">Uncharacterized protein</fullName>
    </submittedName>
</protein>
<organism evidence="2">
    <name type="scientific">mine drainage metagenome</name>
    <dbReference type="NCBI Taxonomy" id="410659"/>
    <lineage>
        <taxon>unclassified sequences</taxon>
        <taxon>metagenomes</taxon>
        <taxon>ecological metagenomes</taxon>
    </lineage>
</organism>
<dbReference type="EMBL" id="MLJW01000458">
    <property type="protein sequence ID" value="OIQ86793.1"/>
    <property type="molecule type" value="Genomic_DNA"/>
</dbReference>
<name>A0A1J5QT31_9ZZZZ</name>
<sequence>MDFRASGLAGCGTLAASESERPGRHSMLSFVLSTLAFFIVSFYLKRRLGDMDLPSGMTRNLVVFSLALAISYFVGFIADKLIA</sequence>
<proteinExistence type="predicted"/>
<feature type="transmembrane region" description="Helical" evidence="1">
    <location>
        <begin position="56"/>
        <end position="78"/>
    </location>
</feature>
<keyword evidence="1" id="KW-0812">Transmembrane</keyword>
<feature type="transmembrane region" description="Helical" evidence="1">
    <location>
        <begin position="27"/>
        <end position="44"/>
    </location>
</feature>
<evidence type="ECO:0000313" key="2">
    <source>
        <dbReference type="EMBL" id="OIQ86793.1"/>
    </source>
</evidence>
<comment type="caution">
    <text evidence="2">The sequence shown here is derived from an EMBL/GenBank/DDBJ whole genome shotgun (WGS) entry which is preliminary data.</text>
</comment>
<reference evidence="2" key="1">
    <citation type="submission" date="2016-10" db="EMBL/GenBank/DDBJ databases">
        <title>Sequence of Gallionella enrichment culture.</title>
        <authorList>
            <person name="Poehlein A."/>
            <person name="Muehling M."/>
            <person name="Daniel R."/>
        </authorList>
    </citation>
    <scope>NUCLEOTIDE SEQUENCE</scope>
</reference>
<evidence type="ECO:0000256" key="1">
    <source>
        <dbReference type="SAM" id="Phobius"/>
    </source>
</evidence>
<dbReference type="AlphaFoldDB" id="A0A1J5QT31"/>
<gene>
    <name evidence="2" type="ORF">GALL_313430</name>
</gene>
<keyword evidence="1" id="KW-1133">Transmembrane helix</keyword>